<evidence type="ECO:0000256" key="6">
    <source>
        <dbReference type="ARBA" id="ARBA00023004"/>
    </source>
</evidence>
<comment type="similarity">
    <text evidence="11 12">Belongs to the TonB-dependent receptor family.</text>
</comment>
<comment type="subcellular location">
    <subcellularLocation>
        <location evidence="1 11">Cell outer membrane</location>
        <topology evidence="1 11">Multi-pass membrane protein</topology>
    </subcellularLocation>
</comment>
<evidence type="ECO:0000256" key="5">
    <source>
        <dbReference type="ARBA" id="ARBA00022692"/>
    </source>
</evidence>
<dbReference type="InterPro" id="IPR036942">
    <property type="entry name" value="Beta-barrel_TonB_sf"/>
</dbReference>
<dbReference type="CDD" id="cd01347">
    <property type="entry name" value="ligand_gated_channel"/>
    <property type="match status" value="1"/>
</dbReference>
<sequence length="710" mass="76815">MSVRLGLFAGVALSGLAFAANAQDATQVDEVVVYGQKSDRAGLEDVEESLSIVSDEAITRSTAIDLYDVIRRVPNVVEVNGGRGFAIRGVQQAGPSYAGQGQTLATYVDDLPLTARQNFAGPLDVWDLEQVEVYRGPQATTFGRNALAGAIYVRTADPSFDLQAKGRVEASEHGGRQHAAAIAGPLIAGRLAGRLSYSNQETDGFNTNTFLNRPADARSAETLRGKLLFTPSDNVEVLASATWFDATRGDDLITPITNRAERQIAYDTPAVQGSEGLIGSLRVRWRLSDALELTSVTAAQTSDYIRFEDFDGSAAPIATLDRTGEDETFTQEFRLSADYGRWRGVAGLFYLTSDESYFDRFRVPITIVNPALPLTNFVSREGDFLASTETWAVFADGEIDLTDRLTLVAGLRYDNETYGTDAFQVTTIEGALPPAFEFLRAIVEGTIDDSLSTDFDAFLPKLGLKYTLTPAHTVGVTISRGYRAGGVENNIVTGERNSYDAEYLTNYEVWLRGSGLGSLTYSVNAYLADWTDQQVSVPALAGNPGLTITQNAGESRLFGVEAEGRVSLTDRLSLFAAIGYADTEFTDFPNPDGAFGGPANYNGNAFPYASKWTGALGVDWGGEVGPFVNATASFRSSSFNDVENLPENRTDASTVVDARFGWRFERAELSVFARNLFDEEYASAFSATPGADYVRLGAPRVVGVRIDVAY</sequence>
<feature type="chain" id="PRO_5045808910" evidence="13">
    <location>
        <begin position="20"/>
        <end position="710"/>
    </location>
</feature>
<keyword evidence="5 11" id="KW-0812">Transmembrane</keyword>
<evidence type="ECO:0000313" key="16">
    <source>
        <dbReference type="EMBL" id="MFC0634688.1"/>
    </source>
</evidence>
<name>A0ABV6R7Z6_9CAUL</name>
<dbReference type="InterPro" id="IPR012910">
    <property type="entry name" value="Plug_dom"/>
</dbReference>
<feature type="signal peptide" evidence="13">
    <location>
        <begin position="1"/>
        <end position="19"/>
    </location>
</feature>
<evidence type="ECO:0000313" key="17">
    <source>
        <dbReference type="Proteomes" id="UP001589906"/>
    </source>
</evidence>
<evidence type="ECO:0000256" key="8">
    <source>
        <dbReference type="ARBA" id="ARBA00023077"/>
    </source>
</evidence>
<evidence type="ECO:0000256" key="3">
    <source>
        <dbReference type="ARBA" id="ARBA00022452"/>
    </source>
</evidence>
<comment type="caution">
    <text evidence="16">The sequence shown here is derived from an EMBL/GenBank/DDBJ whole genome shotgun (WGS) entry which is preliminary data.</text>
</comment>
<dbReference type="Gene3D" id="2.40.170.20">
    <property type="entry name" value="TonB-dependent receptor, beta-barrel domain"/>
    <property type="match status" value="1"/>
</dbReference>
<evidence type="ECO:0000256" key="4">
    <source>
        <dbReference type="ARBA" id="ARBA00022496"/>
    </source>
</evidence>
<keyword evidence="3 11" id="KW-1134">Transmembrane beta strand</keyword>
<protein>
    <submittedName>
        <fullName evidence="16">TonB-dependent receptor</fullName>
    </submittedName>
</protein>
<keyword evidence="6" id="KW-0408">Iron</keyword>
<organism evidence="16 17">
    <name type="scientific">Brevundimonas balnearis</name>
    <dbReference type="NCBI Taxonomy" id="1572858"/>
    <lineage>
        <taxon>Bacteria</taxon>
        <taxon>Pseudomonadati</taxon>
        <taxon>Pseudomonadota</taxon>
        <taxon>Alphaproteobacteria</taxon>
        <taxon>Caulobacterales</taxon>
        <taxon>Caulobacteraceae</taxon>
        <taxon>Brevundimonas</taxon>
    </lineage>
</organism>
<dbReference type="PROSITE" id="PS52016">
    <property type="entry name" value="TONB_DEPENDENT_REC_3"/>
    <property type="match status" value="1"/>
</dbReference>
<keyword evidence="13" id="KW-0732">Signal</keyword>
<evidence type="ECO:0000256" key="11">
    <source>
        <dbReference type="PROSITE-ProRule" id="PRU01360"/>
    </source>
</evidence>
<dbReference type="InterPro" id="IPR000531">
    <property type="entry name" value="Beta-barrel_TonB"/>
</dbReference>
<evidence type="ECO:0000256" key="2">
    <source>
        <dbReference type="ARBA" id="ARBA00022448"/>
    </source>
</evidence>
<evidence type="ECO:0000256" key="12">
    <source>
        <dbReference type="RuleBase" id="RU003357"/>
    </source>
</evidence>
<evidence type="ECO:0000256" key="10">
    <source>
        <dbReference type="ARBA" id="ARBA00023237"/>
    </source>
</evidence>
<dbReference type="RefSeq" id="WP_376836748.1">
    <property type="nucleotide sequence ID" value="NZ_JBHLSW010000012.1"/>
</dbReference>
<feature type="domain" description="TonB-dependent receptor plug" evidence="15">
    <location>
        <begin position="44"/>
        <end position="150"/>
    </location>
</feature>
<dbReference type="SUPFAM" id="SSF56935">
    <property type="entry name" value="Porins"/>
    <property type="match status" value="1"/>
</dbReference>
<evidence type="ECO:0000259" key="15">
    <source>
        <dbReference type="Pfam" id="PF07715"/>
    </source>
</evidence>
<keyword evidence="16" id="KW-0675">Receptor</keyword>
<evidence type="ECO:0000256" key="13">
    <source>
        <dbReference type="SAM" id="SignalP"/>
    </source>
</evidence>
<dbReference type="PANTHER" id="PTHR32552:SF81">
    <property type="entry name" value="TONB-DEPENDENT OUTER MEMBRANE RECEPTOR"/>
    <property type="match status" value="1"/>
</dbReference>
<keyword evidence="4" id="KW-0410">Iron transport</keyword>
<dbReference type="PANTHER" id="PTHR32552">
    <property type="entry name" value="FERRICHROME IRON RECEPTOR-RELATED"/>
    <property type="match status" value="1"/>
</dbReference>
<dbReference type="Pfam" id="PF00593">
    <property type="entry name" value="TonB_dep_Rec_b-barrel"/>
    <property type="match status" value="1"/>
</dbReference>
<keyword evidence="2 11" id="KW-0813">Transport</keyword>
<proteinExistence type="inferred from homology"/>
<keyword evidence="17" id="KW-1185">Reference proteome</keyword>
<evidence type="ECO:0000256" key="7">
    <source>
        <dbReference type="ARBA" id="ARBA00023065"/>
    </source>
</evidence>
<gene>
    <name evidence="16" type="ORF">ACFFGE_12480</name>
</gene>
<keyword evidence="8 12" id="KW-0798">TonB box</keyword>
<dbReference type="Proteomes" id="UP001589906">
    <property type="component" value="Unassembled WGS sequence"/>
</dbReference>
<keyword evidence="9 11" id="KW-0472">Membrane</keyword>
<dbReference type="EMBL" id="JBHLSW010000012">
    <property type="protein sequence ID" value="MFC0634688.1"/>
    <property type="molecule type" value="Genomic_DNA"/>
</dbReference>
<feature type="domain" description="TonB-dependent receptor-like beta-barrel" evidence="14">
    <location>
        <begin position="243"/>
        <end position="676"/>
    </location>
</feature>
<evidence type="ECO:0000256" key="1">
    <source>
        <dbReference type="ARBA" id="ARBA00004571"/>
    </source>
</evidence>
<evidence type="ECO:0000259" key="14">
    <source>
        <dbReference type="Pfam" id="PF00593"/>
    </source>
</evidence>
<accession>A0ABV6R7Z6</accession>
<dbReference type="InterPro" id="IPR039426">
    <property type="entry name" value="TonB-dep_rcpt-like"/>
</dbReference>
<evidence type="ECO:0000256" key="9">
    <source>
        <dbReference type="ARBA" id="ARBA00023136"/>
    </source>
</evidence>
<reference evidence="16 17" key="1">
    <citation type="submission" date="2024-09" db="EMBL/GenBank/DDBJ databases">
        <authorList>
            <person name="Sun Q."/>
            <person name="Mori K."/>
        </authorList>
    </citation>
    <scope>NUCLEOTIDE SEQUENCE [LARGE SCALE GENOMIC DNA]</scope>
    <source>
        <strain evidence="16 17">NCAIM B.02621</strain>
    </source>
</reference>
<keyword evidence="7" id="KW-0406">Ion transport</keyword>
<keyword evidence="10 11" id="KW-0998">Cell outer membrane</keyword>
<dbReference type="Pfam" id="PF07715">
    <property type="entry name" value="Plug"/>
    <property type="match status" value="1"/>
</dbReference>